<dbReference type="CDD" id="cd05262">
    <property type="entry name" value="SDR_a7"/>
    <property type="match status" value="1"/>
</dbReference>
<dbReference type="Gene3D" id="3.40.50.720">
    <property type="entry name" value="NAD(P)-binding Rossmann-like Domain"/>
    <property type="match status" value="1"/>
</dbReference>
<accession>A0A8J3IC82</accession>
<dbReference type="AlphaFoldDB" id="A0A8J3IC82"/>
<protein>
    <submittedName>
        <fullName evidence="2">Putative NAD-dependent epimerase/dehydratase</fullName>
    </submittedName>
</protein>
<comment type="caution">
    <text evidence="2">The sequence shown here is derived from an EMBL/GenBank/DDBJ whole genome shotgun (WGS) entry which is preliminary data.</text>
</comment>
<dbReference type="EMBL" id="BNJF01000011">
    <property type="protein sequence ID" value="GHO51308.1"/>
    <property type="molecule type" value="Genomic_DNA"/>
</dbReference>
<evidence type="ECO:0000313" key="3">
    <source>
        <dbReference type="Proteomes" id="UP000612362"/>
    </source>
</evidence>
<dbReference type="GO" id="GO:0004029">
    <property type="term" value="F:aldehyde dehydrogenase (NAD+) activity"/>
    <property type="evidence" value="ECO:0007669"/>
    <property type="project" value="TreeGrafter"/>
</dbReference>
<organism evidence="2 3">
    <name type="scientific">Ktedonospora formicarum</name>
    <dbReference type="NCBI Taxonomy" id="2778364"/>
    <lineage>
        <taxon>Bacteria</taxon>
        <taxon>Bacillati</taxon>
        <taxon>Chloroflexota</taxon>
        <taxon>Ktedonobacteria</taxon>
        <taxon>Ktedonobacterales</taxon>
        <taxon>Ktedonobacteraceae</taxon>
        <taxon>Ktedonospora</taxon>
    </lineage>
</organism>
<keyword evidence="3" id="KW-1185">Reference proteome</keyword>
<evidence type="ECO:0000259" key="1">
    <source>
        <dbReference type="Pfam" id="PF01370"/>
    </source>
</evidence>
<sequence>MRVFVTGATGVIGSAVVRELIEAGHQVLGLARSDAAAASLAAAGAQVHRGSLGDLDSLRSATAASDGVIHLAFIHDFFADYEAAARTDLHAVQTIGAALEGSGKPFVITSGTLMLTFFLPQGRLGTEKDVADAGSVAPRVVSENVALALSRRSVRSSIVRLSPSVHDKRRGGFTEALIAIAREKGVSGYVGDGFNRWPAVHRLDAARLFRLALEKAPAGSVLHGVAEEGVPTRTIAEVIGRHLDLPVVSISPEDAGNHFSWLGPFSSKDNPTSSALTRELLGWQPVHPTLIQDLEDGHFFENRMIS</sequence>
<dbReference type="PANTHER" id="PTHR48079:SF6">
    <property type="entry name" value="NAD(P)-BINDING DOMAIN-CONTAINING PROTEIN-RELATED"/>
    <property type="match status" value="1"/>
</dbReference>
<evidence type="ECO:0000313" key="2">
    <source>
        <dbReference type="EMBL" id="GHO51308.1"/>
    </source>
</evidence>
<proteinExistence type="predicted"/>
<dbReference type="RefSeq" id="WP_220200226.1">
    <property type="nucleotide sequence ID" value="NZ_BNJF01000011.1"/>
</dbReference>
<dbReference type="InterPro" id="IPR051783">
    <property type="entry name" value="NAD(P)-dependent_oxidoreduct"/>
</dbReference>
<reference evidence="2" key="1">
    <citation type="submission" date="2020-10" db="EMBL/GenBank/DDBJ databases">
        <title>Taxonomic study of unclassified bacteria belonging to the class Ktedonobacteria.</title>
        <authorList>
            <person name="Yabe S."/>
            <person name="Wang C.M."/>
            <person name="Zheng Y."/>
            <person name="Sakai Y."/>
            <person name="Cavaletti L."/>
            <person name="Monciardini P."/>
            <person name="Donadio S."/>
        </authorList>
    </citation>
    <scope>NUCLEOTIDE SEQUENCE</scope>
    <source>
        <strain evidence="2">SOSP1-1</strain>
    </source>
</reference>
<dbReference type="InterPro" id="IPR001509">
    <property type="entry name" value="Epimerase_deHydtase"/>
</dbReference>
<dbReference type="InterPro" id="IPR036291">
    <property type="entry name" value="NAD(P)-bd_dom_sf"/>
</dbReference>
<dbReference type="PANTHER" id="PTHR48079">
    <property type="entry name" value="PROTEIN YEEZ"/>
    <property type="match status" value="1"/>
</dbReference>
<dbReference type="GO" id="GO:0005737">
    <property type="term" value="C:cytoplasm"/>
    <property type="evidence" value="ECO:0007669"/>
    <property type="project" value="TreeGrafter"/>
</dbReference>
<name>A0A8J3IC82_9CHLR</name>
<dbReference type="Proteomes" id="UP000612362">
    <property type="component" value="Unassembled WGS sequence"/>
</dbReference>
<gene>
    <name evidence="2" type="ORF">KSX_94710</name>
</gene>
<dbReference type="SUPFAM" id="SSF51735">
    <property type="entry name" value="NAD(P)-binding Rossmann-fold domains"/>
    <property type="match status" value="1"/>
</dbReference>
<dbReference type="Pfam" id="PF01370">
    <property type="entry name" value="Epimerase"/>
    <property type="match status" value="1"/>
</dbReference>
<feature type="domain" description="NAD-dependent epimerase/dehydratase" evidence="1">
    <location>
        <begin position="3"/>
        <end position="106"/>
    </location>
</feature>